<keyword evidence="2" id="KW-0732">Signal</keyword>
<dbReference type="PANTHER" id="PTHR36842">
    <property type="entry name" value="PROTEIN TOLB HOMOLOG"/>
    <property type="match status" value="1"/>
</dbReference>
<dbReference type="RefSeq" id="WP_386097396.1">
    <property type="nucleotide sequence ID" value="NZ_JBHSAT010000004.1"/>
</dbReference>
<dbReference type="Gene3D" id="2.120.10.30">
    <property type="entry name" value="TolB, C-terminal domain"/>
    <property type="match status" value="2"/>
</dbReference>
<feature type="signal peptide" evidence="2">
    <location>
        <begin position="1"/>
        <end position="21"/>
    </location>
</feature>
<dbReference type="PANTHER" id="PTHR36842:SF1">
    <property type="entry name" value="PROTEIN TOLB"/>
    <property type="match status" value="1"/>
</dbReference>
<sequence>MRNKLIKFSVFVLIIFFSACKTDKPTSNKNNSPDKDSLYLGQKPPGLTPEIFAPEIVSIQGRNASTISVSPNLDEMYFSAHEKGEEASSIYFSKFKGNKWTPAKRVNFTDGKKNEELYPSVSPDDRRIYFTAFDSIFSDEKIWYVNRLEDSWSDAKQLDSPINDDIVFYINQAKNGDLFYTSISKGKVYYAPNRNGEFPEVQEVELEFGHHGFISPSQEYLLVFTRNKVNKDHDIFVCFKEKDGTWTKPIPFGKEVNSNFSESCPSITPDGKYFFFNRSNEDESSNVYWVSTEVIDKLRPKSPNFENRYFGQKPPGSTPEVFAPGIVSIDGRFEGTVSFSPTLTEMYFAADDGDDITSIYFSKIQDDNWTPIKRLELTKGKKKEEMHPFVSHDGKRIYFTAMDAAFADEKIWFVNRLGDSWSDAIMLDSSVNDDLVFYPNQAKNGDLYYFNLSKFKTYYAPFVNGKFEEPKEVQHEFGHHAFISPSQDYIIFTGKSQDEERKDNDMYVCFKQKNGAWTKPTNLGATINTNFNEKGPRITPDGKYLFFGRDERDVEPGLANIYWVSTEIIEKLRPKQ</sequence>
<keyword evidence="4" id="KW-1185">Reference proteome</keyword>
<evidence type="ECO:0000313" key="4">
    <source>
        <dbReference type="Proteomes" id="UP001595812"/>
    </source>
</evidence>
<dbReference type="InterPro" id="IPR011659">
    <property type="entry name" value="WD40"/>
</dbReference>
<name>A0ABV8AIR2_9FLAO</name>
<dbReference type="InterPro" id="IPR011042">
    <property type="entry name" value="6-blade_b-propeller_TolB-like"/>
</dbReference>
<evidence type="ECO:0000256" key="2">
    <source>
        <dbReference type="SAM" id="SignalP"/>
    </source>
</evidence>
<dbReference type="Proteomes" id="UP001595812">
    <property type="component" value="Unassembled WGS sequence"/>
</dbReference>
<dbReference type="SUPFAM" id="SSF82171">
    <property type="entry name" value="DPP6 N-terminal domain-like"/>
    <property type="match status" value="1"/>
</dbReference>
<feature type="chain" id="PRO_5047106476" description="WD40 repeat protein" evidence="2">
    <location>
        <begin position="22"/>
        <end position="576"/>
    </location>
</feature>
<dbReference type="Pfam" id="PF07676">
    <property type="entry name" value="PD40"/>
    <property type="match status" value="4"/>
</dbReference>
<dbReference type="PROSITE" id="PS51257">
    <property type="entry name" value="PROKAR_LIPOPROTEIN"/>
    <property type="match status" value="1"/>
</dbReference>
<comment type="caution">
    <text evidence="3">The sequence shown here is derived from an EMBL/GenBank/DDBJ whole genome shotgun (WGS) entry which is preliminary data.</text>
</comment>
<gene>
    <name evidence="3" type="ORF">ACFOSX_04395</name>
</gene>
<organism evidence="3 4">
    <name type="scientific">Winogradskyella maritima</name>
    <dbReference type="NCBI Taxonomy" id="1517766"/>
    <lineage>
        <taxon>Bacteria</taxon>
        <taxon>Pseudomonadati</taxon>
        <taxon>Bacteroidota</taxon>
        <taxon>Flavobacteriia</taxon>
        <taxon>Flavobacteriales</taxon>
        <taxon>Flavobacteriaceae</taxon>
        <taxon>Winogradskyella</taxon>
    </lineage>
</organism>
<reference evidence="4" key="1">
    <citation type="journal article" date="2019" name="Int. J. Syst. Evol. Microbiol.">
        <title>The Global Catalogue of Microorganisms (GCM) 10K type strain sequencing project: providing services to taxonomists for standard genome sequencing and annotation.</title>
        <authorList>
            <consortium name="The Broad Institute Genomics Platform"/>
            <consortium name="The Broad Institute Genome Sequencing Center for Infectious Disease"/>
            <person name="Wu L."/>
            <person name="Ma J."/>
        </authorList>
    </citation>
    <scope>NUCLEOTIDE SEQUENCE [LARGE SCALE GENOMIC DNA]</scope>
    <source>
        <strain evidence="4">CECT 8979</strain>
    </source>
</reference>
<comment type="similarity">
    <text evidence="1">Belongs to the TolB family.</text>
</comment>
<evidence type="ECO:0000313" key="3">
    <source>
        <dbReference type="EMBL" id="MFC3876464.1"/>
    </source>
</evidence>
<protein>
    <recommendedName>
        <fullName evidence="5">WD40 repeat protein</fullName>
    </recommendedName>
</protein>
<proteinExistence type="inferred from homology"/>
<accession>A0ABV8AIR2</accession>
<dbReference type="EMBL" id="JBHSAT010000004">
    <property type="protein sequence ID" value="MFC3876464.1"/>
    <property type="molecule type" value="Genomic_DNA"/>
</dbReference>
<evidence type="ECO:0000256" key="1">
    <source>
        <dbReference type="ARBA" id="ARBA00009820"/>
    </source>
</evidence>
<evidence type="ECO:0008006" key="5">
    <source>
        <dbReference type="Google" id="ProtNLM"/>
    </source>
</evidence>